<evidence type="ECO:0000256" key="1">
    <source>
        <dbReference type="SAM" id="MobiDB-lite"/>
    </source>
</evidence>
<dbReference type="RefSeq" id="WP_073048440.1">
    <property type="nucleotide sequence ID" value="NZ_FQZL01000007.1"/>
</dbReference>
<dbReference type="Gene3D" id="2.40.128.20">
    <property type="match status" value="1"/>
</dbReference>
<protein>
    <submittedName>
        <fullName evidence="2">Uncharacterized beta-barrel protein YwiB, DUF1934 family</fullName>
    </submittedName>
</protein>
<reference evidence="2 3" key="1">
    <citation type="submission" date="2016-11" db="EMBL/GenBank/DDBJ databases">
        <authorList>
            <person name="Jaros S."/>
            <person name="Januszkiewicz K."/>
            <person name="Wedrychowicz H."/>
        </authorList>
    </citation>
    <scope>NUCLEOTIDE SEQUENCE [LARGE SCALE GENOMIC DNA]</scope>
    <source>
        <strain evidence="2 3">DSM 17477</strain>
    </source>
</reference>
<name>A0A1M6EAX8_9FIRM</name>
<gene>
    <name evidence="2" type="ORF">SAMN02745751_01136</name>
</gene>
<evidence type="ECO:0000313" key="3">
    <source>
        <dbReference type="Proteomes" id="UP000184052"/>
    </source>
</evidence>
<feature type="compositionally biased region" description="Polar residues" evidence="1">
    <location>
        <begin position="10"/>
        <end position="22"/>
    </location>
</feature>
<dbReference type="InterPro" id="IPR015231">
    <property type="entry name" value="DUF1934"/>
</dbReference>
<dbReference type="STRING" id="1121476.SAMN02745751_01136"/>
<dbReference type="EMBL" id="FQZL01000007">
    <property type="protein sequence ID" value="SHI82667.1"/>
    <property type="molecule type" value="Genomic_DNA"/>
</dbReference>
<sequence length="141" mass="15712">MNKVKMKISGAQSTGNSKPHVTELTTDGVFEFTGDEYYYTYNESAISGMEGCTTTLITDGKKKIVLRRSGDANSASMDFVEGKSNRSQYMTEYGSFELLLRTSIVNCNIKEDGTGEIHLEYSMTFGGEEESRNKLNIRITN</sequence>
<dbReference type="InterPro" id="IPR012674">
    <property type="entry name" value="Calycin"/>
</dbReference>
<dbReference type="SUPFAM" id="SSF50814">
    <property type="entry name" value="Lipocalins"/>
    <property type="match status" value="1"/>
</dbReference>
<accession>A0A1M6EAX8</accession>
<keyword evidence="3" id="KW-1185">Reference proteome</keyword>
<organism evidence="2 3">
    <name type="scientific">Dethiosulfatibacter aminovorans DSM 17477</name>
    <dbReference type="NCBI Taxonomy" id="1121476"/>
    <lineage>
        <taxon>Bacteria</taxon>
        <taxon>Bacillati</taxon>
        <taxon>Bacillota</taxon>
        <taxon>Tissierellia</taxon>
        <taxon>Dethiosulfatibacter</taxon>
    </lineage>
</organism>
<evidence type="ECO:0000313" key="2">
    <source>
        <dbReference type="EMBL" id="SHI82667.1"/>
    </source>
</evidence>
<dbReference type="Pfam" id="PF09148">
    <property type="entry name" value="DUF1934"/>
    <property type="match status" value="1"/>
</dbReference>
<dbReference type="Proteomes" id="UP000184052">
    <property type="component" value="Unassembled WGS sequence"/>
</dbReference>
<proteinExistence type="predicted"/>
<feature type="region of interest" description="Disordered" evidence="1">
    <location>
        <begin position="1"/>
        <end position="22"/>
    </location>
</feature>
<dbReference type="AlphaFoldDB" id="A0A1M6EAX8"/>